<dbReference type="Pfam" id="PF00136">
    <property type="entry name" value="DNA_pol_B"/>
    <property type="match status" value="1"/>
</dbReference>
<dbReference type="SUPFAM" id="SSF53098">
    <property type="entry name" value="Ribonuclease H-like"/>
    <property type="match status" value="1"/>
</dbReference>
<feature type="region of interest" description="Disordered" evidence="8">
    <location>
        <begin position="985"/>
        <end position="1006"/>
    </location>
</feature>
<evidence type="ECO:0000256" key="8">
    <source>
        <dbReference type="SAM" id="MobiDB-lite"/>
    </source>
</evidence>
<dbReference type="GO" id="GO:0006260">
    <property type="term" value="P:DNA replication"/>
    <property type="evidence" value="ECO:0007669"/>
    <property type="project" value="UniProtKB-KW"/>
</dbReference>
<feature type="region of interest" description="Disordered" evidence="8">
    <location>
        <begin position="794"/>
        <end position="822"/>
    </location>
</feature>
<dbReference type="PANTHER" id="PTHR45812">
    <property type="entry name" value="DNA POLYMERASE ZETA CATALYTIC SUBUNIT"/>
    <property type="match status" value="1"/>
</dbReference>
<dbReference type="OrthoDB" id="2414538at2759"/>
<feature type="domain" description="DNA-directed DNA polymerase family B multifunctional" evidence="9">
    <location>
        <begin position="1130"/>
        <end position="1590"/>
    </location>
</feature>
<keyword evidence="2 7" id="KW-0808">Transferase</keyword>
<dbReference type="InterPro" id="IPR012337">
    <property type="entry name" value="RNaseH-like_sf"/>
</dbReference>
<keyword evidence="5 7" id="KW-0239">DNA-directed DNA polymerase</keyword>
<comment type="caution">
    <text evidence="11">The sequence shown here is derived from an EMBL/GenBank/DDBJ whole genome shotgun (WGS) entry which is preliminary data.</text>
</comment>
<evidence type="ECO:0000313" key="12">
    <source>
        <dbReference type="Proteomes" id="UP000284403"/>
    </source>
</evidence>
<dbReference type="GO" id="GO:0016035">
    <property type="term" value="C:zeta DNA polymerase complex"/>
    <property type="evidence" value="ECO:0007669"/>
    <property type="project" value="InterPro"/>
</dbReference>
<dbReference type="GO" id="GO:0000166">
    <property type="term" value="F:nucleotide binding"/>
    <property type="evidence" value="ECO:0007669"/>
    <property type="project" value="InterPro"/>
</dbReference>
<dbReference type="Gene3D" id="1.10.287.690">
    <property type="entry name" value="Helix hairpin bin"/>
    <property type="match status" value="1"/>
</dbReference>
<sequence>MHLHVVSVEHSVANPEPALGDSQMSPLFHRVSARCPLLHLFGYVHTRREGGGGPEALQQRSVCAHVHGVYPYFMVLRHDPGVSAMQFGAQLEAVAIRLLKPSAPTAAPPPQLLHHVEVVRRLPFYGYHARHKTFFKVSVIDPQLVGSLLRLLRQTTEVGGRRWQTYDAHTPYHFQFMVDYGMKGMAPFCIPSCTARTPVPKDVQPTQLQTNLRVTAVMPRGEPLRLTRAELEIDVKASVLRRRECPAETGENLLSVRRSMREYFAEHGVDDALRCGAGLDIADRSCTASDVQNSDSAVRVMRQRALMHLRARANTAKAESPSHISSTPRDGVETHTAFSPSAGKLSGHLTLQLMEEMHGESAEAACLALSVSTSSLASSSSAASSAFLVSVPSVGEAGRDAGERSSHSSEGGDRMRAAPVAADASLVVGDSVAVVGVPVDGGASPAPSVAKITAMDAQTVRLRWYMTLRETHLADAQEALERSGRWLARRAPDAGSAAAAEEELLLGDVEDDNPIDVLKQAVRVAVYHEYSACKSPALLCRYNYHVSEQRLSEISPARSGEPVALPAALAAPPATGAVGAGVVEEDAELLTSPPSSSSSLFSSPSSCGAAAERREFAPPLSLSRPSTHGGNCTPAPLRRSVSSVAQQAAQSQLSLLLSCVGSSPPATAIVHAVASPPVASEAGGNVEPPSASLECVSPRQVALLQECREASFCLRPCHFMGDIARNFRWTYDQQHHSIAVSAASWPLATPSSTASSSHAPAAASTRGGMPRATVGALPARPSVPLLSHVAPSPWVSPSHQRASAAKAPKWQPHPSSNASRSLGRGTYTTCELRVMCVEVLVHRQPGTQNVVQDELLAVALGRTNSSAEFIGVRIFCVCPATMAMNCLQQPFSGVVDVVPLPSELHLLQRVRRELCSYDPDILLSWEGCKYGVGLLALRYRLVLRRSLARDVARLAIHGVGDATGEAGDERDAVGDAASADDELWLSSSSSSSSSSAGDGEGVAAPETAGASAAAASQLGTADMIRRLSRRFGGGVRVAGRVVVDLGRQLRKELRLPSHTLQMVHQKLFRRSLPYFTDVALAEMYTGRSADMRRVALSVLLTRVVTPHRVARHLDFYTRTMEFARMYGILFYEVLTRGSQYRVEATLHRMARPLGYAMLSPSPEEVHRQPRLVSMPLIMQPRSGFYKDDPVVVLDFRSLYPSIVIAYNLCYSTCLGRVSKCRRGRLGVLASYRQADPLLLRLLAEDDALLAAHRVTVAPNGCMFLSPEIRRGVLPQMLQALLDTRLQVLAALRHVAQPCEDKHMQRVLQQQQTAIKLLANTTYGYTAASFTGRMPCVDVADATVMLARQTLERAMRLINGHPSWNAEVVYGDTDSLFVRLPGRTKEEAFLLGEQMAREVSRINPAPIQLQFEKVLFPCLLLVKKRYAGYAYFKPDQKQPEFLARGIETVRRDQCPATSRLAERMLQLLFAGASTDVLRTRFYEEVGKLQRGGCNPADCIFRKAVKLGRYRDEAHLPPGAHLAMQLIEKDITRTPYWGERMPYIVVQPQASLRLRDQVVHPQRLLSLRESLRVDHEYYIKRHIIPTLDRMFYLIGVSFARWYALMPRRRSCQSYFGLGVATLPRSGKKTPRTPREHPIVVGDDTDADTDHGGASLPLAALACRPRQRTLDAHCHRTLCAVCLEACSETRPPDPPVCGGCLRNRRASAVRVVGRRRRVEQELRLLETACRRCIASCGEAGGANFLAGEERDMEDMHFAIPHQLAAAASTALHGDGSRGCLSIDCYLSFEKSQVFLLYSQLMALENYLARLCVTA</sequence>
<dbReference type="InterPro" id="IPR006172">
    <property type="entry name" value="DNA-dir_DNA_pol_B"/>
</dbReference>
<dbReference type="PRINTS" id="PR00106">
    <property type="entry name" value="DNAPOLB"/>
</dbReference>
<comment type="catalytic activity">
    <reaction evidence="6 7">
        <text>DNA(n) + a 2'-deoxyribonucleoside 5'-triphosphate = DNA(n+1) + diphosphate</text>
        <dbReference type="Rhea" id="RHEA:22508"/>
        <dbReference type="Rhea" id="RHEA-COMP:17339"/>
        <dbReference type="Rhea" id="RHEA-COMP:17340"/>
        <dbReference type="ChEBI" id="CHEBI:33019"/>
        <dbReference type="ChEBI" id="CHEBI:61560"/>
        <dbReference type="ChEBI" id="CHEBI:173112"/>
        <dbReference type="EC" id="2.7.7.7"/>
    </reaction>
</comment>
<dbReference type="InterPro" id="IPR023211">
    <property type="entry name" value="DNA_pol_palm_dom_sf"/>
</dbReference>
<evidence type="ECO:0000256" key="4">
    <source>
        <dbReference type="ARBA" id="ARBA00022723"/>
    </source>
</evidence>
<dbReference type="GeneID" id="40313761"/>
<accession>A0A3R7N9C4</accession>
<feature type="region of interest" description="Disordered" evidence="8">
    <location>
        <begin position="749"/>
        <end position="776"/>
    </location>
</feature>
<feature type="region of interest" description="Disordered" evidence="8">
    <location>
        <begin position="1623"/>
        <end position="1643"/>
    </location>
</feature>
<dbReference type="InterPro" id="IPR056435">
    <property type="entry name" value="DPOD/Z_N"/>
</dbReference>
<dbReference type="PROSITE" id="PS00116">
    <property type="entry name" value="DNA_POLYMERASE_B"/>
    <property type="match status" value="1"/>
</dbReference>
<dbReference type="EMBL" id="MKKU01000002">
    <property type="protein sequence ID" value="RNF27589.1"/>
    <property type="molecule type" value="Genomic_DNA"/>
</dbReference>
<feature type="region of interest" description="Disordered" evidence="8">
    <location>
        <begin position="396"/>
        <end position="416"/>
    </location>
</feature>
<dbReference type="InterPro" id="IPR042087">
    <property type="entry name" value="DNA_pol_B_thumb"/>
</dbReference>
<evidence type="ECO:0000256" key="5">
    <source>
        <dbReference type="ARBA" id="ARBA00022932"/>
    </source>
</evidence>
<dbReference type="EC" id="2.7.7.7" evidence="7"/>
<keyword evidence="7" id="KW-0238">DNA-binding</keyword>
<dbReference type="PANTHER" id="PTHR45812:SF1">
    <property type="entry name" value="DNA POLYMERASE ZETA CATALYTIC SUBUNIT"/>
    <property type="match status" value="1"/>
</dbReference>
<name>A0A3R7N9C4_9TRYP</name>
<dbReference type="GO" id="GO:0003887">
    <property type="term" value="F:DNA-directed DNA polymerase activity"/>
    <property type="evidence" value="ECO:0007669"/>
    <property type="project" value="UniProtKB-KW"/>
</dbReference>
<evidence type="ECO:0000256" key="7">
    <source>
        <dbReference type="RuleBase" id="RU000442"/>
    </source>
</evidence>
<dbReference type="Gene3D" id="3.90.1600.10">
    <property type="entry name" value="Palm domain of DNA polymerase"/>
    <property type="match status" value="1"/>
</dbReference>
<comment type="similarity">
    <text evidence="1 7">Belongs to the DNA polymerase type-B family.</text>
</comment>
<dbReference type="GO" id="GO:0005634">
    <property type="term" value="C:nucleus"/>
    <property type="evidence" value="ECO:0007669"/>
    <property type="project" value="TreeGrafter"/>
</dbReference>
<reference evidence="11 12" key="1">
    <citation type="journal article" date="2018" name="BMC Genomics">
        <title>Genomic comparison of Trypanosoma conorhini and Trypanosoma rangeli to Trypanosoma cruzi strains of high and low virulence.</title>
        <authorList>
            <person name="Bradwell K.R."/>
            <person name="Koparde V.N."/>
            <person name="Matveyev A.V."/>
            <person name="Serrano M.G."/>
            <person name="Alves J.M."/>
            <person name="Parikh H."/>
            <person name="Huang B."/>
            <person name="Lee V."/>
            <person name="Espinosa-Alvarez O."/>
            <person name="Ortiz P.A."/>
            <person name="Costa-Martins A.G."/>
            <person name="Teixeira M.M."/>
            <person name="Buck G.A."/>
        </authorList>
    </citation>
    <scope>NUCLEOTIDE SEQUENCE [LARGE SCALE GENOMIC DNA]</scope>
    <source>
        <strain evidence="11 12">025E</strain>
    </source>
</reference>
<keyword evidence="4" id="KW-0479">Metal-binding</keyword>
<evidence type="ECO:0000256" key="3">
    <source>
        <dbReference type="ARBA" id="ARBA00022695"/>
    </source>
</evidence>
<evidence type="ECO:0000259" key="10">
    <source>
        <dbReference type="Pfam" id="PF24055"/>
    </source>
</evidence>
<evidence type="ECO:0000259" key="9">
    <source>
        <dbReference type="Pfam" id="PF00136"/>
    </source>
</evidence>
<dbReference type="RefSeq" id="XP_029232795.1">
    <property type="nucleotide sequence ID" value="XM_029367099.1"/>
</dbReference>
<evidence type="ECO:0000256" key="6">
    <source>
        <dbReference type="ARBA" id="ARBA00049244"/>
    </source>
</evidence>
<evidence type="ECO:0000256" key="2">
    <source>
        <dbReference type="ARBA" id="ARBA00022679"/>
    </source>
</evidence>
<dbReference type="GO" id="GO:0046872">
    <property type="term" value="F:metal ion binding"/>
    <property type="evidence" value="ECO:0007669"/>
    <property type="project" value="UniProtKB-KW"/>
</dbReference>
<feature type="compositionally biased region" description="Basic and acidic residues" evidence="8">
    <location>
        <begin position="397"/>
        <end position="416"/>
    </location>
</feature>
<dbReference type="CDD" id="cd05534">
    <property type="entry name" value="POLBc_zeta"/>
    <property type="match status" value="1"/>
</dbReference>
<dbReference type="SMART" id="SM00486">
    <property type="entry name" value="POLBc"/>
    <property type="match status" value="1"/>
</dbReference>
<gene>
    <name evidence="11" type="ORF">Tco025E_00150</name>
</gene>
<feature type="compositionally biased region" description="Low complexity" evidence="8">
    <location>
        <begin position="749"/>
        <end position="765"/>
    </location>
</feature>
<feature type="region of interest" description="Disordered" evidence="8">
    <location>
        <begin position="313"/>
        <end position="341"/>
    </location>
</feature>
<dbReference type="Pfam" id="PF24055">
    <property type="entry name" value="POL3_N"/>
    <property type="match status" value="1"/>
</dbReference>
<dbReference type="Proteomes" id="UP000284403">
    <property type="component" value="Unassembled WGS sequence"/>
</dbReference>
<dbReference type="InterPro" id="IPR006134">
    <property type="entry name" value="DNA-dir_DNA_pol_B_multi_dom"/>
</dbReference>
<dbReference type="Gene3D" id="3.30.420.10">
    <property type="entry name" value="Ribonuclease H-like superfamily/Ribonuclease H"/>
    <property type="match status" value="1"/>
</dbReference>
<proteinExistence type="inferred from homology"/>
<dbReference type="GO" id="GO:0000724">
    <property type="term" value="P:double-strand break repair via homologous recombination"/>
    <property type="evidence" value="ECO:0007669"/>
    <property type="project" value="TreeGrafter"/>
</dbReference>
<dbReference type="Gene3D" id="1.10.132.60">
    <property type="entry name" value="DNA polymerase family B, C-terminal domain"/>
    <property type="match status" value="1"/>
</dbReference>
<dbReference type="InterPro" id="IPR030559">
    <property type="entry name" value="PolZ_Rev3"/>
</dbReference>
<keyword evidence="3 7" id="KW-0548">Nucleotidyltransferase</keyword>
<dbReference type="SUPFAM" id="SSF56672">
    <property type="entry name" value="DNA/RNA polymerases"/>
    <property type="match status" value="1"/>
</dbReference>
<feature type="domain" description="DNA polymerase delta/zeta catalytic subunit N-terminal" evidence="10">
    <location>
        <begin position="68"/>
        <end position="145"/>
    </location>
</feature>
<evidence type="ECO:0000256" key="1">
    <source>
        <dbReference type="ARBA" id="ARBA00005755"/>
    </source>
</evidence>
<keyword evidence="12" id="KW-1185">Reference proteome</keyword>
<dbReference type="InterPro" id="IPR036397">
    <property type="entry name" value="RNaseH_sf"/>
</dbReference>
<evidence type="ECO:0000313" key="11">
    <source>
        <dbReference type="EMBL" id="RNF27589.1"/>
    </source>
</evidence>
<feature type="compositionally biased region" description="Low complexity" evidence="8">
    <location>
        <begin position="986"/>
        <end position="995"/>
    </location>
</feature>
<dbReference type="GO" id="GO:0042276">
    <property type="term" value="P:error-prone translesion synthesis"/>
    <property type="evidence" value="ECO:0007669"/>
    <property type="project" value="TreeGrafter"/>
</dbReference>
<dbReference type="GO" id="GO:0003677">
    <property type="term" value="F:DNA binding"/>
    <property type="evidence" value="ECO:0007669"/>
    <property type="project" value="UniProtKB-KW"/>
</dbReference>
<dbReference type="InterPro" id="IPR017964">
    <property type="entry name" value="DNA-dir_DNA_pol_B_CS"/>
</dbReference>
<feature type="region of interest" description="Disordered" evidence="8">
    <location>
        <begin position="618"/>
        <end position="637"/>
    </location>
</feature>
<organism evidence="11 12">
    <name type="scientific">Trypanosoma conorhini</name>
    <dbReference type="NCBI Taxonomy" id="83891"/>
    <lineage>
        <taxon>Eukaryota</taxon>
        <taxon>Discoba</taxon>
        <taxon>Euglenozoa</taxon>
        <taxon>Kinetoplastea</taxon>
        <taxon>Metakinetoplastina</taxon>
        <taxon>Trypanosomatida</taxon>
        <taxon>Trypanosomatidae</taxon>
        <taxon>Trypanosoma</taxon>
    </lineage>
</organism>
<dbReference type="Gene3D" id="3.30.342.10">
    <property type="entry name" value="DNA Polymerase, chain B, domain 1"/>
    <property type="match status" value="1"/>
</dbReference>
<keyword evidence="7" id="KW-0235">DNA replication</keyword>
<dbReference type="InterPro" id="IPR043502">
    <property type="entry name" value="DNA/RNA_pol_sf"/>
</dbReference>
<protein>
    <recommendedName>
        <fullName evidence="7">DNA polymerase</fullName>
        <ecNumber evidence="7">2.7.7.7</ecNumber>
    </recommendedName>
</protein>